<evidence type="ECO:0000256" key="3">
    <source>
        <dbReference type="ARBA" id="ARBA00022475"/>
    </source>
</evidence>
<feature type="transmembrane region" description="Helical" evidence="10">
    <location>
        <begin position="226"/>
        <end position="244"/>
    </location>
</feature>
<organism evidence="11">
    <name type="scientific">Yersinia enterocolitica W22703</name>
    <dbReference type="NCBI Taxonomy" id="913028"/>
    <lineage>
        <taxon>Bacteria</taxon>
        <taxon>Pseudomonadati</taxon>
        <taxon>Pseudomonadota</taxon>
        <taxon>Gammaproteobacteria</taxon>
        <taxon>Enterobacterales</taxon>
        <taxon>Yersiniaceae</taxon>
        <taxon>Yersinia</taxon>
    </lineage>
</organism>
<dbReference type="PANTHER" id="PTHR30477:SF24">
    <property type="entry name" value="IRON TRANSPORT SYSTEM MEMBRANE PROTEIN HI_0359-RELATED"/>
    <property type="match status" value="1"/>
</dbReference>
<evidence type="ECO:0000256" key="2">
    <source>
        <dbReference type="ARBA" id="ARBA00008034"/>
    </source>
</evidence>
<dbReference type="GO" id="GO:0071281">
    <property type="term" value="P:cellular response to iron ion"/>
    <property type="evidence" value="ECO:0007669"/>
    <property type="project" value="UniProtKB-ARBA"/>
</dbReference>
<keyword evidence="4" id="KW-0406">Ion transport</keyword>
<dbReference type="InterPro" id="IPR037294">
    <property type="entry name" value="ABC_BtuC-like"/>
</dbReference>
<feature type="transmembrane region" description="Helical" evidence="10">
    <location>
        <begin position="175"/>
        <end position="194"/>
    </location>
</feature>
<keyword evidence="9" id="KW-0813">Transport</keyword>
<evidence type="ECO:0000256" key="5">
    <source>
        <dbReference type="ARBA" id="ARBA00022692"/>
    </source>
</evidence>
<dbReference type="Pfam" id="PF00950">
    <property type="entry name" value="ABC-3"/>
    <property type="match status" value="1"/>
</dbReference>
<evidence type="ECO:0000256" key="8">
    <source>
        <dbReference type="ARBA" id="ARBA00023136"/>
    </source>
</evidence>
<dbReference type="GO" id="GO:0055085">
    <property type="term" value="P:transmembrane transport"/>
    <property type="evidence" value="ECO:0007669"/>
    <property type="project" value="InterPro"/>
</dbReference>
<keyword evidence="8 10" id="KW-0472">Membrane</keyword>
<evidence type="ECO:0000256" key="7">
    <source>
        <dbReference type="ARBA" id="ARBA00023004"/>
    </source>
</evidence>
<evidence type="ECO:0000256" key="4">
    <source>
        <dbReference type="ARBA" id="ARBA00022496"/>
    </source>
</evidence>
<dbReference type="GO" id="GO:0043190">
    <property type="term" value="C:ATP-binding cassette (ABC) transporter complex"/>
    <property type="evidence" value="ECO:0007669"/>
    <property type="project" value="InterPro"/>
</dbReference>
<feature type="transmembrane region" description="Helical" evidence="10">
    <location>
        <begin position="134"/>
        <end position="155"/>
    </location>
</feature>
<accession>F4MZL5</accession>
<keyword evidence="5 9" id="KW-0812">Transmembrane</keyword>
<feature type="transmembrane region" description="Helical" evidence="10">
    <location>
        <begin position="200"/>
        <end position="219"/>
    </location>
</feature>
<dbReference type="PANTHER" id="PTHR30477">
    <property type="entry name" value="ABC-TRANSPORTER METAL-BINDING PROTEIN"/>
    <property type="match status" value="1"/>
</dbReference>
<gene>
    <name evidence="11" type="primary">yfeD</name>
    <name evidence="11" type="ORF">YEW_JY42810</name>
</gene>
<dbReference type="Gene3D" id="1.10.3470.10">
    <property type="entry name" value="ABC transporter involved in vitamin B12 uptake, BtuC"/>
    <property type="match status" value="1"/>
</dbReference>
<dbReference type="FunFam" id="1.10.3470.10:FF:000003">
    <property type="entry name" value="Iron ABC transporter permease SitD"/>
    <property type="match status" value="1"/>
</dbReference>
<feature type="transmembrane region" description="Helical" evidence="10">
    <location>
        <begin position="97"/>
        <end position="114"/>
    </location>
</feature>
<keyword evidence="3" id="KW-1003">Cell membrane</keyword>
<proteinExistence type="inferred from homology"/>
<dbReference type="EMBL" id="FR718579">
    <property type="protein sequence ID" value="CBX71273.1"/>
    <property type="molecule type" value="Genomic_DNA"/>
</dbReference>
<name>F4MZL5_YEREN</name>
<evidence type="ECO:0000256" key="6">
    <source>
        <dbReference type="ARBA" id="ARBA00022989"/>
    </source>
</evidence>
<keyword evidence="6 10" id="KW-1133">Transmembrane helix</keyword>
<evidence type="ECO:0000313" key="11">
    <source>
        <dbReference type="EMBL" id="CBX71273.1"/>
    </source>
</evidence>
<keyword evidence="4" id="KW-0410">Iron transport</keyword>
<keyword evidence="7" id="KW-0408">Iron</keyword>
<protein>
    <submittedName>
        <fullName evidence="11">Chelated iron transport system membrane protein yfeD</fullName>
    </submittedName>
</protein>
<dbReference type="AlphaFoldDB" id="F4MZL5"/>
<dbReference type="InterPro" id="IPR001626">
    <property type="entry name" value="ABC_TroCD"/>
</dbReference>
<comment type="similarity">
    <text evidence="2 9">Belongs to the ABC-3 integral membrane protein family.</text>
</comment>
<sequence length="292" mass="32232">MHEHIVQSGERTFRLSFYATGDSRRDYHRCGVRGVILLPGIKRLVINGRCHLSRRVTGHSVGLLARYPIGYRCFCLGDLLCGRHGLLKENSRVKEDTVMGIVFSGMFAFGLVLFSRMDTDQHLSHILFGNMLGISLAELKQTLWIAGFTLLVVLLKRKAFMLYCFDPNHARVIGLPVKLLHYGLLCLLALTIVASLQAVGVILVIAMLIAPGIIAFMVCRSFDQMLVVATVVSVVACVLGTLISFHIDGATGPCIVIIQALFFVIALIYNRISPKIIRVAGRRPGDNPDELT</sequence>
<evidence type="ECO:0000256" key="9">
    <source>
        <dbReference type="RuleBase" id="RU003943"/>
    </source>
</evidence>
<reference evidence="11" key="1">
    <citation type="journal article" date="2011" name="BMC Genomics">
        <title>Shotgun sequencing of Yersinia enterocolitica strain W22703 (biotype 2, serotype O:9): genomic evidence for oscillation between invertebrates and mammals.</title>
        <authorList>
            <person name="Fuchs T.M."/>
            <person name="Brandt K."/>
            <person name="Starke M."/>
            <person name="Rattei T."/>
        </authorList>
    </citation>
    <scope>NUCLEOTIDE SEQUENCE</scope>
</reference>
<dbReference type="GO" id="GO:0006826">
    <property type="term" value="P:iron ion transport"/>
    <property type="evidence" value="ECO:0007669"/>
    <property type="project" value="UniProtKB-KW"/>
</dbReference>
<dbReference type="CDD" id="cd06550">
    <property type="entry name" value="TM_ABC_iron-siderophores_like"/>
    <property type="match status" value="1"/>
</dbReference>
<feature type="transmembrane region" description="Helical" evidence="10">
    <location>
        <begin position="250"/>
        <end position="269"/>
    </location>
</feature>
<dbReference type="SUPFAM" id="SSF81345">
    <property type="entry name" value="ABC transporter involved in vitamin B12 uptake, BtuC"/>
    <property type="match status" value="1"/>
</dbReference>
<comment type="subcellular location">
    <subcellularLocation>
        <location evidence="1">Cell inner membrane</location>
        <topology evidence="1">Multi-pass membrane protein</topology>
    </subcellularLocation>
    <subcellularLocation>
        <location evidence="9">Cell membrane</location>
        <topology evidence="9">Multi-pass membrane protein</topology>
    </subcellularLocation>
</comment>
<evidence type="ECO:0000256" key="10">
    <source>
        <dbReference type="SAM" id="Phobius"/>
    </source>
</evidence>
<dbReference type="GO" id="GO:0010043">
    <property type="term" value="P:response to zinc ion"/>
    <property type="evidence" value="ECO:0007669"/>
    <property type="project" value="TreeGrafter"/>
</dbReference>
<evidence type="ECO:0000256" key="1">
    <source>
        <dbReference type="ARBA" id="ARBA00004429"/>
    </source>
</evidence>